<dbReference type="RefSeq" id="WP_281931378.1">
    <property type="nucleotide sequence ID" value="NZ_AP027142.1"/>
</dbReference>
<gene>
    <name evidence="1" type="ORF">SS37A_13730</name>
</gene>
<name>A0ABM8E7G9_9HYPH</name>
<dbReference type="Proteomes" id="UP001317629">
    <property type="component" value="Chromosome"/>
</dbReference>
<evidence type="ECO:0000313" key="2">
    <source>
        <dbReference type="Proteomes" id="UP001317629"/>
    </source>
</evidence>
<dbReference type="EMBL" id="AP027142">
    <property type="protein sequence ID" value="BDV33844.1"/>
    <property type="molecule type" value="Genomic_DNA"/>
</dbReference>
<keyword evidence="2" id="KW-1185">Reference proteome</keyword>
<accession>A0ABM8E7G9</accession>
<evidence type="ECO:0000313" key="1">
    <source>
        <dbReference type="EMBL" id="BDV33844.1"/>
    </source>
</evidence>
<organism evidence="1 2">
    <name type="scientific">Methylocystis iwaonis</name>
    <dbReference type="NCBI Taxonomy" id="2885079"/>
    <lineage>
        <taxon>Bacteria</taxon>
        <taxon>Pseudomonadati</taxon>
        <taxon>Pseudomonadota</taxon>
        <taxon>Alphaproteobacteria</taxon>
        <taxon>Hyphomicrobiales</taxon>
        <taxon>Methylocystaceae</taxon>
        <taxon>Methylocystis</taxon>
    </lineage>
</organism>
<protein>
    <submittedName>
        <fullName evidence="1">Uncharacterized protein</fullName>
    </submittedName>
</protein>
<dbReference type="Gene3D" id="2.40.160.60">
    <property type="entry name" value="Outer membrane protein transport protein (OMPP1/FadL/TodX)"/>
    <property type="match status" value="1"/>
</dbReference>
<reference evidence="1 2" key="1">
    <citation type="journal article" date="2023" name="Int. J. Syst. Evol. Microbiol.">
        <title>Methylocystis iwaonis sp. nov., a type II methane-oxidizing bacterium from surface soil of a rice paddy field in Japan, and emended description of the genus Methylocystis (ex Whittenbury et al. 1970) Bowman et al. 1993.</title>
        <authorList>
            <person name="Kaise H."/>
            <person name="Sawadogo J.B."/>
            <person name="Alam M.S."/>
            <person name="Ueno C."/>
            <person name="Dianou D."/>
            <person name="Shinjo R."/>
            <person name="Asakawa S."/>
        </authorList>
    </citation>
    <scope>NUCLEOTIDE SEQUENCE [LARGE SCALE GENOMIC DNA]</scope>
    <source>
        <strain evidence="1 2">SS37A-Re</strain>
    </source>
</reference>
<proteinExistence type="predicted"/>
<sequence length="60" mass="6638">MRKRRSSAKRARGAALRLRQARASLGYSYNNNPINSRDVTLNILAPAVAKHHISGGLSYM</sequence>